<protein>
    <submittedName>
        <fullName evidence="1">Uncharacterized protein</fullName>
    </submittedName>
</protein>
<comment type="caution">
    <text evidence="1">The sequence shown here is derived from an EMBL/GenBank/DDBJ whole genome shotgun (WGS) entry which is preliminary data.</text>
</comment>
<dbReference type="Proteomes" id="UP000749559">
    <property type="component" value="Unassembled WGS sequence"/>
</dbReference>
<sequence length="211" mass="23941">MSSNNVIKCWKLQKYAHLQPVEQPKVASSNEGDQWKHYDGHTGTLTISIAGKSHLIVTYKETILECHSLLDARNWMRAIVKGDSVLFVYKIKNDSGRFRIKFESGIDQCQESMRQLNQYFHVKGLPEHDTPNILDADEPITTQPNETAKLGDLTKLLLEKNTECLPNAYQWSNLPSNAGDLDQIIRLCLADPSFPAFVGKVEEQLNKLKTE</sequence>
<accession>A0A8J1UQL5</accession>
<organism evidence="1 2">
    <name type="scientific">Owenia fusiformis</name>
    <name type="common">Polychaete worm</name>
    <dbReference type="NCBI Taxonomy" id="6347"/>
    <lineage>
        <taxon>Eukaryota</taxon>
        <taxon>Metazoa</taxon>
        <taxon>Spiralia</taxon>
        <taxon>Lophotrochozoa</taxon>
        <taxon>Annelida</taxon>
        <taxon>Polychaeta</taxon>
        <taxon>Sedentaria</taxon>
        <taxon>Canalipalpata</taxon>
        <taxon>Sabellida</taxon>
        <taxon>Oweniida</taxon>
        <taxon>Oweniidae</taxon>
        <taxon>Owenia</taxon>
    </lineage>
</organism>
<dbReference type="AlphaFoldDB" id="A0A8J1UQL5"/>
<evidence type="ECO:0000313" key="1">
    <source>
        <dbReference type="EMBL" id="CAH1793669.1"/>
    </source>
</evidence>
<dbReference type="PANTHER" id="PTHR34921">
    <property type="entry name" value="MEIOTIC RECOMBINATION PROTEIN REC114"/>
    <property type="match status" value="1"/>
</dbReference>
<reference evidence="1" key="1">
    <citation type="submission" date="2022-03" db="EMBL/GenBank/DDBJ databases">
        <authorList>
            <person name="Martin C."/>
        </authorList>
    </citation>
    <scope>NUCLEOTIDE SEQUENCE</scope>
</reference>
<keyword evidence="2" id="KW-1185">Reference proteome</keyword>
<evidence type="ECO:0000313" key="2">
    <source>
        <dbReference type="Proteomes" id="UP000749559"/>
    </source>
</evidence>
<dbReference type="PANTHER" id="PTHR34921:SF1">
    <property type="entry name" value="MEIOTIC RECOMBINATION PROTEIN REC114"/>
    <property type="match status" value="1"/>
</dbReference>
<name>A0A8J1UQL5_OWEFU</name>
<proteinExistence type="predicted"/>
<dbReference type="OrthoDB" id="6479200at2759"/>
<dbReference type="EMBL" id="CAIIXF020000009">
    <property type="protein sequence ID" value="CAH1793669.1"/>
    <property type="molecule type" value="Genomic_DNA"/>
</dbReference>
<dbReference type="InterPro" id="IPR029168">
    <property type="entry name" value="REC114L"/>
</dbReference>
<gene>
    <name evidence="1" type="ORF">OFUS_LOCUS18492</name>
</gene>
<dbReference type="Pfam" id="PF15165">
    <property type="entry name" value="REC114-like"/>
    <property type="match status" value="2"/>
</dbReference>